<sequence>MAKGLISSLADLDRQDAVPFALVIGAVLLVVSLVAHARDPLRSIPGPFWAKWTPLWMIYHVRKRNIHRHMIKMHEKYGPLIRVGPNEVSTSNPEALRVIYGAGTGFRKSDWYSVWQGIRKWDLFGERNEDIHRGQRRLVSNIYSLSNMKKLEPYVNNTVKLFLSNVFKADKRSINLSLWIQLFAFDVIGEVTFSKPFGFLKSGTDNGTFQQIDNTLACAAWVGYMPWLYWLNFRLSPYIGSHLAVTSRQTHLLTFTAKSITERKAQGSDHEDILEQLFEVQKEKPEFDQISITSMCASNIFAGSDSTALSISSIIYYVVKTPGCKEKLMAEIEATALAHNIQPGEVFSLETANTMPYLQACMWEGLRCHPGVGMNLGRVVPSKGIEYEGRFYPGGTVLSASAWVLHRDKETFGEDADHFRPERWDAEPERVAQMRRSFFAFGAGSRFCIGRNVAWLEMSKLIPTFLREFDIKLVDPNQKLEESAVSFVKILNLDVTLTPRNAATNGHV</sequence>
<comment type="caution">
    <text evidence="1">The sequence shown here is derived from an EMBL/GenBank/DDBJ whole genome shotgun (WGS) entry which is preliminary data.</text>
</comment>
<reference evidence="1" key="1">
    <citation type="journal article" date="2022" name="bioRxiv">
        <title>Population genetic analysis of Ophidiomyces ophidiicola, the causative agent of snake fungal disease, indicates recent introductions to the USA.</title>
        <authorList>
            <person name="Ladner J.T."/>
            <person name="Palmer J.M."/>
            <person name="Ettinger C.L."/>
            <person name="Stajich J.E."/>
            <person name="Farrell T.M."/>
            <person name="Glorioso B.M."/>
            <person name="Lawson B."/>
            <person name="Price S.J."/>
            <person name="Stengle A.G."/>
            <person name="Grear D.A."/>
            <person name="Lorch J.M."/>
        </authorList>
    </citation>
    <scope>NUCLEOTIDE SEQUENCE</scope>
    <source>
        <strain evidence="1">NWHC 24266-5</strain>
    </source>
</reference>
<dbReference type="EMBL" id="JALBCA010000091">
    <property type="protein sequence ID" value="KAI2383410.1"/>
    <property type="molecule type" value="Genomic_DNA"/>
</dbReference>
<gene>
    <name evidence="1" type="ORF">LOY88_005304</name>
</gene>
<protein>
    <submittedName>
        <fullName evidence="1">Uncharacterized protein</fullName>
    </submittedName>
</protein>
<proteinExistence type="predicted"/>
<organism evidence="1">
    <name type="scientific">Ophidiomyces ophidiicola</name>
    <dbReference type="NCBI Taxonomy" id="1387563"/>
    <lineage>
        <taxon>Eukaryota</taxon>
        <taxon>Fungi</taxon>
        <taxon>Dikarya</taxon>
        <taxon>Ascomycota</taxon>
        <taxon>Pezizomycotina</taxon>
        <taxon>Eurotiomycetes</taxon>
        <taxon>Eurotiomycetidae</taxon>
        <taxon>Onygenales</taxon>
        <taxon>Onygenaceae</taxon>
        <taxon>Ophidiomyces</taxon>
    </lineage>
</organism>
<evidence type="ECO:0000313" key="1">
    <source>
        <dbReference type="EMBL" id="KAI2383410.1"/>
    </source>
</evidence>
<accession>A0ACB8UR74</accession>
<name>A0ACB8UR74_9EURO</name>